<dbReference type="RefSeq" id="WP_135182560.1">
    <property type="nucleotide sequence ID" value="NZ_JADGKZ010000015.1"/>
</dbReference>
<dbReference type="OrthoDB" id="9917702at2"/>
<gene>
    <name evidence="2" type="ORF">E4T82_09340</name>
</gene>
<evidence type="ECO:0000256" key="1">
    <source>
        <dbReference type="SAM" id="Coils"/>
    </source>
</evidence>
<dbReference type="Proteomes" id="UP000297253">
    <property type="component" value="Unassembled WGS sequence"/>
</dbReference>
<dbReference type="EMBL" id="SPPD01000015">
    <property type="protein sequence ID" value="TFU97193.1"/>
    <property type="molecule type" value="Genomic_DNA"/>
</dbReference>
<protein>
    <submittedName>
        <fullName evidence="2">Uncharacterized protein</fullName>
    </submittedName>
</protein>
<feature type="coiled-coil region" evidence="1">
    <location>
        <begin position="5"/>
        <end position="46"/>
    </location>
</feature>
<evidence type="ECO:0000313" key="2">
    <source>
        <dbReference type="EMBL" id="TFU97193.1"/>
    </source>
</evidence>
<keyword evidence="1" id="KW-0175">Coiled coil</keyword>
<evidence type="ECO:0000313" key="3">
    <source>
        <dbReference type="Proteomes" id="UP000297253"/>
    </source>
</evidence>
<proteinExistence type="predicted"/>
<reference evidence="2 3" key="1">
    <citation type="submission" date="2019-03" db="EMBL/GenBank/DDBJ databases">
        <title>Diversity of the mouse oral microbiome.</title>
        <authorList>
            <person name="Joseph S."/>
            <person name="Aduse-Opoku J."/>
            <person name="Curtis M."/>
            <person name="Wade W."/>
            <person name="Hashim A."/>
        </authorList>
    </citation>
    <scope>NUCLEOTIDE SEQUENCE [LARGE SCALE GENOMIC DNA]</scope>
    <source>
        <strain evidence="2 3">WM131</strain>
    </source>
</reference>
<comment type="caution">
    <text evidence="2">The sequence shown here is derived from an EMBL/GenBank/DDBJ whole genome shotgun (WGS) entry which is preliminary data.</text>
</comment>
<accession>A0A4Y9J840</accession>
<organism evidence="2 3">
    <name type="scientific">Streptococcus cuniculi</name>
    <dbReference type="NCBI Taxonomy" id="1432788"/>
    <lineage>
        <taxon>Bacteria</taxon>
        <taxon>Bacillati</taxon>
        <taxon>Bacillota</taxon>
        <taxon>Bacilli</taxon>
        <taxon>Lactobacillales</taxon>
        <taxon>Streptococcaceae</taxon>
        <taxon>Streptococcus</taxon>
    </lineage>
</organism>
<sequence>MSQKLYQAEQRVVKKQAEIQKTQNQLKQLQEKLGKLQEEEKVLLAERMTALFTEYDVTFEDAKKLIAQTKEGGSGHVSGTESSDL</sequence>
<dbReference type="AlphaFoldDB" id="A0A4Y9J840"/>
<name>A0A4Y9J840_9STRE</name>